<proteinExistence type="predicted"/>
<feature type="region of interest" description="Disordered" evidence="1">
    <location>
        <begin position="121"/>
        <end position="183"/>
    </location>
</feature>
<evidence type="ECO:0000313" key="3">
    <source>
        <dbReference type="EMBL" id="OLO43796.1"/>
    </source>
</evidence>
<dbReference type="EMBL" id="MSKK01000057">
    <property type="protein sequence ID" value="OLO43796.1"/>
    <property type="molecule type" value="Genomic_DNA"/>
</dbReference>
<dbReference type="Pfam" id="PF06259">
    <property type="entry name" value="Abhydrolase_8"/>
    <property type="match status" value="1"/>
</dbReference>
<gene>
    <name evidence="3" type="ORF">BKH31_11835</name>
</gene>
<accession>A0A1Q8V6U4</accession>
<sequence>MNTVAGVTWLDYDAPGWDETLSFSEGTVLNDNEAKKAGQDLAGFYDGLQETHHGDPHLSADAHSYGSTGTGYALQQTTAPDDFSIWGTPGPSSVDASDLNMLPDHMFVTAADGDGVAVSGMYGGDPVSSPESDFTELDSGSHGDLKASSGHSEYTEPGSTSLHNQAKIVRDQKPDYVNNPSIR</sequence>
<feature type="domain" description="DUF1023" evidence="2">
    <location>
        <begin position="2"/>
        <end position="116"/>
    </location>
</feature>
<evidence type="ECO:0000256" key="1">
    <source>
        <dbReference type="SAM" id="MobiDB-lite"/>
    </source>
</evidence>
<dbReference type="InterPro" id="IPR010427">
    <property type="entry name" value="DUF1023"/>
</dbReference>
<reference evidence="3 4" key="1">
    <citation type="submission" date="2016-12" db="EMBL/GenBank/DDBJ databases">
        <title>Genomic comparison of strains in the 'Actinomyces naeslundii' group.</title>
        <authorList>
            <person name="Mughal S.R."/>
            <person name="Do T."/>
            <person name="Gilbert S.C."/>
            <person name="Witherden E.A."/>
            <person name="Didelot X."/>
            <person name="Beighton D."/>
        </authorList>
    </citation>
    <scope>NUCLEOTIDE SEQUENCE [LARGE SCALE GENOMIC DNA]</scope>
    <source>
        <strain evidence="3 4">R21091</strain>
    </source>
</reference>
<dbReference type="AlphaFoldDB" id="A0A1Q8V6U4"/>
<dbReference type="Proteomes" id="UP000186471">
    <property type="component" value="Unassembled WGS sequence"/>
</dbReference>
<comment type="caution">
    <text evidence="3">The sequence shown here is derived from an EMBL/GenBank/DDBJ whole genome shotgun (WGS) entry which is preliminary data.</text>
</comment>
<protein>
    <recommendedName>
        <fullName evidence="2">DUF1023 domain-containing protein</fullName>
    </recommendedName>
</protein>
<evidence type="ECO:0000313" key="4">
    <source>
        <dbReference type="Proteomes" id="UP000186471"/>
    </source>
</evidence>
<organism evidence="3 4">
    <name type="scientific">Actinomyces oris</name>
    <dbReference type="NCBI Taxonomy" id="544580"/>
    <lineage>
        <taxon>Bacteria</taxon>
        <taxon>Bacillati</taxon>
        <taxon>Actinomycetota</taxon>
        <taxon>Actinomycetes</taxon>
        <taxon>Actinomycetales</taxon>
        <taxon>Actinomycetaceae</taxon>
        <taxon>Actinomyces</taxon>
    </lineage>
</organism>
<feature type="compositionally biased region" description="Polar residues" evidence="1">
    <location>
        <begin position="149"/>
        <end position="164"/>
    </location>
</feature>
<name>A0A1Q8V6U4_9ACTO</name>
<evidence type="ECO:0000259" key="2">
    <source>
        <dbReference type="Pfam" id="PF06259"/>
    </source>
</evidence>